<keyword evidence="3" id="KW-1185">Reference proteome</keyword>
<reference evidence="2 3" key="1">
    <citation type="submission" date="2021-04" db="EMBL/GenBank/DDBJ databases">
        <title>Nocardia tengchongensis.</title>
        <authorList>
            <person name="Zhuang k."/>
            <person name="Ran Y."/>
            <person name="Li W."/>
        </authorList>
    </citation>
    <scope>NUCLEOTIDE SEQUENCE [LARGE SCALE GENOMIC DNA]</scope>
    <source>
        <strain evidence="2 3">CFH S0057</strain>
    </source>
</reference>
<accession>A0ABX8CIZ9</accession>
<feature type="region of interest" description="Disordered" evidence="1">
    <location>
        <begin position="1"/>
        <end position="27"/>
    </location>
</feature>
<dbReference type="EMBL" id="CP074371">
    <property type="protein sequence ID" value="QVI19392.1"/>
    <property type="molecule type" value="Genomic_DNA"/>
</dbReference>
<evidence type="ECO:0008006" key="4">
    <source>
        <dbReference type="Google" id="ProtNLM"/>
    </source>
</evidence>
<feature type="compositionally biased region" description="Basic and acidic residues" evidence="1">
    <location>
        <begin position="1"/>
        <end position="11"/>
    </location>
</feature>
<evidence type="ECO:0000313" key="3">
    <source>
        <dbReference type="Proteomes" id="UP000683310"/>
    </source>
</evidence>
<organism evidence="2 3">
    <name type="scientific">Nocardia tengchongensis</name>
    <dbReference type="NCBI Taxonomy" id="2055889"/>
    <lineage>
        <taxon>Bacteria</taxon>
        <taxon>Bacillati</taxon>
        <taxon>Actinomycetota</taxon>
        <taxon>Actinomycetes</taxon>
        <taxon>Mycobacteriales</taxon>
        <taxon>Nocardiaceae</taxon>
        <taxon>Nocardia</taxon>
    </lineage>
</organism>
<dbReference type="Proteomes" id="UP000683310">
    <property type="component" value="Chromosome"/>
</dbReference>
<evidence type="ECO:0000313" key="2">
    <source>
        <dbReference type="EMBL" id="QVI19392.1"/>
    </source>
</evidence>
<dbReference type="RefSeq" id="WP_213555425.1">
    <property type="nucleotide sequence ID" value="NZ_JBHZDI010000027.1"/>
</dbReference>
<gene>
    <name evidence="2" type="ORF">KHQ06_23675</name>
</gene>
<proteinExistence type="predicted"/>
<sequence>MAELTRFETARYESSGPGGEPIRGIDDKLGRLANSSQVHLAPALIATRYRHPDVAFVPVSDAPPTPILAVWDRDSQLVAGFVAAAAGTDSGLGRTPRAQHCHG</sequence>
<evidence type="ECO:0000256" key="1">
    <source>
        <dbReference type="SAM" id="MobiDB-lite"/>
    </source>
</evidence>
<protein>
    <recommendedName>
        <fullName evidence="4">LysR substrate-binding domain-containing protein</fullName>
    </recommendedName>
</protein>
<name>A0ABX8CIZ9_9NOCA</name>